<keyword evidence="2" id="KW-0812">Transmembrane</keyword>
<keyword evidence="3" id="KW-0732">Signal</keyword>
<organism evidence="4 5">
    <name type="scientific">Steinernema carpocapsae</name>
    <name type="common">Entomopathogenic nematode</name>
    <dbReference type="NCBI Taxonomy" id="34508"/>
    <lineage>
        <taxon>Eukaryota</taxon>
        <taxon>Metazoa</taxon>
        <taxon>Ecdysozoa</taxon>
        <taxon>Nematoda</taxon>
        <taxon>Chromadorea</taxon>
        <taxon>Rhabditida</taxon>
        <taxon>Tylenchina</taxon>
        <taxon>Panagrolaimomorpha</taxon>
        <taxon>Strongyloidoidea</taxon>
        <taxon>Steinernematidae</taxon>
        <taxon>Steinernema</taxon>
    </lineage>
</organism>
<feature type="compositionally biased region" description="Low complexity" evidence="1">
    <location>
        <begin position="270"/>
        <end position="284"/>
    </location>
</feature>
<dbReference type="Proteomes" id="UP000298663">
    <property type="component" value="Unassembled WGS sequence"/>
</dbReference>
<sequence>MHFGAVLLVAAVLGFTSAQKDEKCEPFLGITIVADVVEGNLIQEKFTGDMLILPDLASKVMEGKDVKDWNKRTHLILGQDNIVYELHYSYNTSRSEPDPLVPKENVLKYLPDPGRVEVTHITWTDYTAAVDGKFPTGKLVDDLNENVILEYIFYFKGALYKREKKWIDARTGVKSKDKVPDSEWRKGDLVDPINGEHRHKEFLNDQNGKPIQLVDNKVLSRVNCTKIRKHDADLRYNNGKIAHFEKQEFKHCFSLDHIQVVLTKPTLPTTPPVTSTPVVPTTVKLEPKSTGSPSVPATSTAKEATPSKAAEDATAMSTSPLAPPPTARPTGASTTKEAIPAKTAKTAKSISPPASSTAAPSSVSSKSSESASSSPKMPKESTSYGSTGKSDPSLWNETASSTSNYTTWNESTAPSTANASTWSTETIKLLPLEFTEGTSKLASSELETTVFTHSISTETTTESESLSSSMRNLIIILVVVAAIIIVILAVVGFFFRRYSQVMMLDDVEDGLTSVGSSQLGSGLTDREPDAASKMSTIENVALKSSKTKVA</sequence>
<keyword evidence="5" id="KW-1185">Reference proteome</keyword>
<evidence type="ECO:0000313" key="4">
    <source>
        <dbReference type="EMBL" id="TKR88046.1"/>
    </source>
</evidence>
<accession>A0A4U5NX12</accession>
<dbReference type="EMBL" id="AZBU02000003">
    <property type="protein sequence ID" value="TKR88046.1"/>
    <property type="molecule type" value="Genomic_DNA"/>
</dbReference>
<dbReference type="AlphaFoldDB" id="A0A4U5NX12"/>
<comment type="caution">
    <text evidence="4">The sequence shown here is derived from an EMBL/GenBank/DDBJ whole genome shotgun (WGS) entry which is preliminary data.</text>
</comment>
<gene>
    <name evidence="4" type="ORF">L596_012347</name>
</gene>
<feature type="compositionally biased region" description="Low complexity" evidence="1">
    <location>
        <begin position="344"/>
        <end position="376"/>
    </location>
</feature>
<dbReference type="STRING" id="34508.A0A4U5NX12"/>
<name>A0A4U5NX12_STECR</name>
<reference evidence="4 5" key="2">
    <citation type="journal article" date="2019" name="G3 (Bethesda)">
        <title>Hybrid Assembly of the Genome of the Entomopathogenic Nematode Steinernema carpocapsae Identifies the X-Chromosome.</title>
        <authorList>
            <person name="Serra L."/>
            <person name="Macchietto M."/>
            <person name="Macias-Munoz A."/>
            <person name="McGill C.J."/>
            <person name="Rodriguez I.M."/>
            <person name="Rodriguez B."/>
            <person name="Murad R."/>
            <person name="Mortazavi A."/>
        </authorList>
    </citation>
    <scope>NUCLEOTIDE SEQUENCE [LARGE SCALE GENOMIC DNA]</scope>
    <source>
        <strain evidence="4 5">ALL</strain>
    </source>
</reference>
<feature type="transmembrane region" description="Helical" evidence="2">
    <location>
        <begin position="473"/>
        <end position="495"/>
    </location>
</feature>
<protein>
    <submittedName>
        <fullName evidence="4">Uncharacterized protein</fullName>
    </submittedName>
</protein>
<evidence type="ECO:0000256" key="3">
    <source>
        <dbReference type="SAM" id="SignalP"/>
    </source>
</evidence>
<keyword evidence="2" id="KW-1133">Transmembrane helix</keyword>
<feature type="region of interest" description="Disordered" evidence="1">
    <location>
        <begin position="270"/>
        <end position="420"/>
    </location>
</feature>
<evidence type="ECO:0000256" key="2">
    <source>
        <dbReference type="SAM" id="Phobius"/>
    </source>
</evidence>
<feature type="chain" id="PRO_5020735031" evidence="3">
    <location>
        <begin position="19"/>
        <end position="550"/>
    </location>
</feature>
<keyword evidence="2" id="KW-0472">Membrane</keyword>
<evidence type="ECO:0000313" key="5">
    <source>
        <dbReference type="Proteomes" id="UP000298663"/>
    </source>
</evidence>
<feature type="compositionally biased region" description="Polar residues" evidence="1">
    <location>
        <begin position="382"/>
        <end position="420"/>
    </location>
</feature>
<evidence type="ECO:0000256" key="1">
    <source>
        <dbReference type="SAM" id="MobiDB-lite"/>
    </source>
</evidence>
<proteinExistence type="predicted"/>
<feature type="signal peptide" evidence="3">
    <location>
        <begin position="1"/>
        <end position="18"/>
    </location>
</feature>
<feature type="compositionally biased region" description="Polar residues" evidence="1">
    <location>
        <begin position="289"/>
        <end position="302"/>
    </location>
</feature>
<reference evidence="4 5" key="1">
    <citation type="journal article" date="2015" name="Genome Biol.">
        <title>Comparative genomics of Steinernema reveals deeply conserved gene regulatory networks.</title>
        <authorList>
            <person name="Dillman A.R."/>
            <person name="Macchietto M."/>
            <person name="Porter C.F."/>
            <person name="Rogers A."/>
            <person name="Williams B."/>
            <person name="Antoshechkin I."/>
            <person name="Lee M.M."/>
            <person name="Goodwin Z."/>
            <person name="Lu X."/>
            <person name="Lewis E.E."/>
            <person name="Goodrich-Blair H."/>
            <person name="Stock S.P."/>
            <person name="Adams B.J."/>
            <person name="Sternberg P.W."/>
            <person name="Mortazavi A."/>
        </authorList>
    </citation>
    <scope>NUCLEOTIDE SEQUENCE [LARGE SCALE GENOMIC DNA]</scope>
    <source>
        <strain evidence="4 5">ALL</strain>
    </source>
</reference>